<dbReference type="Gene3D" id="3.40.50.1820">
    <property type="entry name" value="alpha/beta hydrolase"/>
    <property type="match status" value="1"/>
</dbReference>
<dbReference type="Pfam" id="PF03403">
    <property type="entry name" value="PAF-AH_p_II"/>
    <property type="match status" value="1"/>
</dbReference>
<keyword evidence="1 5" id="KW-0378">Hydrolase</keyword>
<name>A0ABW3RXQ0_9BACL</name>
<dbReference type="InterPro" id="IPR029058">
    <property type="entry name" value="AB_hydrolase_fold"/>
</dbReference>
<sequence>MGAFLFIAAVVIEIALAFFSIKTRSPQQKTRDMVRVAAFVGFVLLCALSIVDWGVTYYAFAGLLLLLALIGGVRFIVRGKRLRGKRRPPKAFKPARVVWKAVGMTGLILVVALPAILFPLYPSIETTGPYRVATATYTYTDSNRVETYTNTGEKRKLNVELWYPELADAEAVVSTDANVEANAYSGAGVKQTFPLIVFSHGSFGVKSSNESLYLELASHGYVVCSIDHTYQAMYTTDDKGHTTRIDSGFMKEISKEDAHNNKPQSVAFYQKWMNIRTGDIKFVIDHIKDETQNTNADSVYKLVDSTKIGVMGHSLGGSAALGIGRMRQDVGAVIALESPFMYDIEGVKDGEFVFNGQKYPVPVLNVYSDSSWGHLSEWPQYKENYAMLTDPPANAFNVHIKGVGHLSLTDFALTSPILTWVLNGKISTTSTEYCLKTINKVCLEFFDSYLKGEGQFTAGGEY</sequence>
<accession>A0ABW3RXQ0</accession>
<proteinExistence type="predicted"/>
<evidence type="ECO:0000313" key="6">
    <source>
        <dbReference type="Proteomes" id="UP001597262"/>
    </source>
</evidence>
<protein>
    <submittedName>
        <fullName evidence="5">Alpha/beta hydrolase family protein</fullName>
    </submittedName>
</protein>
<dbReference type="GO" id="GO:0016787">
    <property type="term" value="F:hydrolase activity"/>
    <property type="evidence" value="ECO:0007669"/>
    <property type="project" value="UniProtKB-KW"/>
</dbReference>
<reference evidence="6" key="1">
    <citation type="journal article" date="2019" name="Int. J. Syst. Evol. Microbiol.">
        <title>The Global Catalogue of Microorganisms (GCM) 10K type strain sequencing project: providing services to taxonomists for standard genome sequencing and annotation.</title>
        <authorList>
            <consortium name="The Broad Institute Genomics Platform"/>
            <consortium name="The Broad Institute Genome Sequencing Center for Infectious Disease"/>
            <person name="Wu L."/>
            <person name="Ma J."/>
        </authorList>
    </citation>
    <scope>NUCLEOTIDE SEQUENCE [LARGE SCALE GENOMIC DNA]</scope>
    <source>
        <strain evidence="6">CCUG 59189</strain>
    </source>
</reference>
<keyword evidence="6" id="KW-1185">Reference proteome</keyword>
<dbReference type="PANTHER" id="PTHR10272">
    <property type="entry name" value="PLATELET-ACTIVATING FACTOR ACETYLHYDROLASE"/>
    <property type="match status" value="1"/>
</dbReference>
<dbReference type="EMBL" id="JBHTLM010000005">
    <property type="protein sequence ID" value="MFD1176525.1"/>
    <property type="molecule type" value="Genomic_DNA"/>
</dbReference>
<gene>
    <name evidence="5" type="ORF">ACFQ3W_09460</name>
</gene>
<evidence type="ECO:0000256" key="4">
    <source>
        <dbReference type="SAM" id="Phobius"/>
    </source>
</evidence>
<evidence type="ECO:0000313" key="5">
    <source>
        <dbReference type="EMBL" id="MFD1176525.1"/>
    </source>
</evidence>
<keyword evidence="4" id="KW-0472">Membrane</keyword>
<keyword evidence="3" id="KW-0443">Lipid metabolism</keyword>
<feature type="transmembrane region" description="Helical" evidence="4">
    <location>
        <begin position="97"/>
        <end position="121"/>
    </location>
</feature>
<keyword evidence="4" id="KW-0812">Transmembrane</keyword>
<dbReference type="RefSeq" id="WP_379318972.1">
    <property type="nucleotide sequence ID" value="NZ_JBHTLM010000005.1"/>
</dbReference>
<dbReference type="SUPFAM" id="SSF53474">
    <property type="entry name" value="alpha/beta-Hydrolases"/>
    <property type="match status" value="1"/>
</dbReference>
<keyword evidence="4" id="KW-1133">Transmembrane helix</keyword>
<dbReference type="Proteomes" id="UP001597262">
    <property type="component" value="Unassembled WGS sequence"/>
</dbReference>
<feature type="transmembrane region" description="Helical" evidence="4">
    <location>
        <begin position="33"/>
        <end position="51"/>
    </location>
</feature>
<dbReference type="PANTHER" id="PTHR10272:SF0">
    <property type="entry name" value="PLATELET-ACTIVATING FACTOR ACETYLHYDROLASE"/>
    <property type="match status" value="1"/>
</dbReference>
<keyword evidence="2" id="KW-0442">Lipid degradation</keyword>
<organism evidence="5 6">
    <name type="scientific">Paenibacillus puldeungensis</name>
    <dbReference type="NCBI Taxonomy" id="696536"/>
    <lineage>
        <taxon>Bacteria</taxon>
        <taxon>Bacillati</taxon>
        <taxon>Bacillota</taxon>
        <taxon>Bacilli</taxon>
        <taxon>Bacillales</taxon>
        <taxon>Paenibacillaceae</taxon>
        <taxon>Paenibacillus</taxon>
    </lineage>
</organism>
<comment type="caution">
    <text evidence="5">The sequence shown here is derived from an EMBL/GenBank/DDBJ whole genome shotgun (WGS) entry which is preliminary data.</text>
</comment>
<evidence type="ECO:0000256" key="1">
    <source>
        <dbReference type="ARBA" id="ARBA00022801"/>
    </source>
</evidence>
<feature type="transmembrane region" description="Helical" evidence="4">
    <location>
        <begin position="57"/>
        <end position="77"/>
    </location>
</feature>
<evidence type="ECO:0000256" key="2">
    <source>
        <dbReference type="ARBA" id="ARBA00022963"/>
    </source>
</evidence>
<evidence type="ECO:0000256" key="3">
    <source>
        <dbReference type="ARBA" id="ARBA00023098"/>
    </source>
</evidence>
<feature type="transmembrane region" description="Helical" evidence="4">
    <location>
        <begin position="6"/>
        <end position="21"/>
    </location>
</feature>